<sequence length="84" mass="9490">MKIGIVGDYHADYPSQRATNEALLHSIEKSEREIKFDWIPTSTITEQLDSIVKSYNGFWIAPGRPESAIGVLQIIKYAREANIP</sequence>
<dbReference type="OrthoDB" id="3286005at2"/>
<proteinExistence type="predicted"/>
<organism evidence="1 2">
    <name type="scientific">Paenibacillus cremeus</name>
    <dbReference type="NCBI Taxonomy" id="2163881"/>
    <lineage>
        <taxon>Bacteria</taxon>
        <taxon>Bacillati</taxon>
        <taxon>Bacillota</taxon>
        <taxon>Bacilli</taxon>
        <taxon>Bacillales</taxon>
        <taxon>Paenibacillaceae</taxon>
        <taxon>Paenibacillus</taxon>
    </lineage>
</organism>
<dbReference type="EMBL" id="VNJI01000067">
    <property type="protein sequence ID" value="TVY01881.1"/>
    <property type="molecule type" value="Genomic_DNA"/>
</dbReference>
<comment type="caution">
    <text evidence="1">The sequence shown here is derived from an EMBL/GenBank/DDBJ whole genome shotgun (WGS) entry which is preliminary data.</text>
</comment>
<dbReference type="Gene3D" id="3.40.50.880">
    <property type="match status" value="1"/>
</dbReference>
<reference evidence="1 2" key="1">
    <citation type="submission" date="2019-07" db="EMBL/GenBank/DDBJ databases">
        <authorList>
            <person name="Kim J."/>
        </authorList>
    </citation>
    <scope>NUCLEOTIDE SEQUENCE [LARGE SCALE GENOMIC DNA]</scope>
    <source>
        <strain evidence="1 2">JC52</strain>
    </source>
</reference>
<keyword evidence="2" id="KW-1185">Reference proteome</keyword>
<dbReference type="InterPro" id="IPR029062">
    <property type="entry name" value="Class_I_gatase-like"/>
</dbReference>
<protein>
    <submittedName>
        <fullName evidence="1">Uncharacterized protein</fullName>
    </submittedName>
</protein>
<name>A0A559JPT2_9BACL</name>
<dbReference type="Proteomes" id="UP000317036">
    <property type="component" value="Unassembled WGS sequence"/>
</dbReference>
<accession>A0A559JPT2</accession>
<dbReference type="AlphaFoldDB" id="A0A559JPT2"/>
<evidence type="ECO:0000313" key="1">
    <source>
        <dbReference type="EMBL" id="TVY01881.1"/>
    </source>
</evidence>
<gene>
    <name evidence="1" type="ORF">FPZ49_32050</name>
</gene>
<evidence type="ECO:0000313" key="2">
    <source>
        <dbReference type="Proteomes" id="UP000317036"/>
    </source>
</evidence>
<dbReference type="RefSeq" id="WP_144854380.1">
    <property type="nucleotide sequence ID" value="NZ_VNJI01000067.1"/>
</dbReference>
<dbReference type="SUPFAM" id="SSF52317">
    <property type="entry name" value="Class I glutamine amidotransferase-like"/>
    <property type="match status" value="1"/>
</dbReference>